<sequence>MMAAKLRQRWAGASGARRPARRFNWGGLLLVFGGGLMAVFFGLLSVTENPILIGAGVALVLGPLMLLKPDLTVWIILVVGFLMGILSASQQLSKLAWIVSMLSTLLLLPALVNLMWSKERRLPGFMQLALGFLFYSLFVSAVNWYSLAEFVGGFKHYFQTFGFMLALTLIVFTPAQFTRWRKFLLIAGLLQFPFALYELLILVPMRGGIALSSETTDVVAGTFGANLQGGSPNSVMVIFLLIVLGFLAARWRAGMLSNRAFYILGFICLLPLGMGETKFAVVVLPMVGLSVLRVDLMRHPVRYLPTVMGIVAVTMVLGYIYVVLMMHSTLSEVIESTMRYNVGNQSYSHAMLLNRSSSITFWFQQQSLENPISFLIGNGLGSSFTSSVTVSGHMGVHYAHYGINLTALSTILWDCGIIGAVMYSGIFIAAWFAAGRLYHAVDDAATKADALAIQAANTLFMFSLIYSDSIVNLVSMELVYSVVLGYLGFLMNQHGLLGAKTKVKTVAARASVGYAK</sequence>
<organism evidence="2 3">
    <name type="scientific">Duganella guangzhouensis</name>
    <dbReference type="NCBI Taxonomy" id="2666084"/>
    <lineage>
        <taxon>Bacteria</taxon>
        <taxon>Pseudomonadati</taxon>
        <taxon>Pseudomonadota</taxon>
        <taxon>Betaproteobacteria</taxon>
        <taxon>Burkholderiales</taxon>
        <taxon>Oxalobacteraceae</taxon>
        <taxon>Telluria group</taxon>
        <taxon>Duganella</taxon>
    </lineage>
</organism>
<feature type="transmembrane region" description="Helical" evidence="1">
    <location>
        <begin position="470"/>
        <end position="490"/>
    </location>
</feature>
<proteinExistence type="predicted"/>
<feature type="transmembrane region" description="Helical" evidence="1">
    <location>
        <begin position="157"/>
        <end position="177"/>
    </location>
</feature>
<name>A0A6I2L8M8_9BURK</name>
<feature type="transmembrane region" description="Helical" evidence="1">
    <location>
        <begin position="303"/>
        <end position="324"/>
    </location>
</feature>
<keyword evidence="1" id="KW-0472">Membrane</keyword>
<evidence type="ECO:0000313" key="3">
    <source>
        <dbReference type="Proteomes" id="UP000433309"/>
    </source>
</evidence>
<evidence type="ECO:0008006" key="4">
    <source>
        <dbReference type="Google" id="ProtNLM"/>
    </source>
</evidence>
<feature type="transmembrane region" description="Helical" evidence="1">
    <location>
        <begin position="231"/>
        <end position="249"/>
    </location>
</feature>
<gene>
    <name evidence="2" type="ORF">GJ699_23845</name>
</gene>
<protein>
    <recommendedName>
        <fullName evidence="4">O-antigen ligase domain-containing protein</fullName>
    </recommendedName>
</protein>
<dbReference type="AlphaFoldDB" id="A0A6I2L8M8"/>
<feature type="transmembrane region" description="Helical" evidence="1">
    <location>
        <begin position="184"/>
        <end position="203"/>
    </location>
</feature>
<feature type="transmembrane region" description="Helical" evidence="1">
    <location>
        <begin position="50"/>
        <end position="66"/>
    </location>
</feature>
<feature type="transmembrane region" description="Helical" evidence="1">
    <location>
        <begin position="261"/>
        <end position="283"/>
    </location>
</feature>
<evidence type="ECO:0000313" key="2">
    <source>
        <dbReference type="EMBL" id="MRW93036.1"/>
    </source>
</evidence>
<accession>A0A6I2L8M8</accession>
<comment type="caution">
    <text evidence="2">The sequence shown here is derived from an EMBL/GenBank/DDBJ whole genome shotgun (WGS) entry which is preliminary data.</text>
</comment>
<feature type="transmembrane region" description="Helical" evidence="1">
    <location>
        <begin position="71"/>
        <end position="89"/>
    </location>
</feature>
<keyword evidence="1" id="KW-0812">Transmembrane</keyword>
<dbReference type="EMBL" id="WKJK01000014">
    <property type="protein sequence ID" value="MRW93036.1"/>
    <property type="molecule type" value="Genomic_DNA"/>
</dbReference>
<reference evidence="2 3" key="1">
    <citation type="submission" date="2019-11" db="EMBL/GenBank/DDBJ databases">
        <title>Novel species isolated from a subtropical stream in China.</title>
        <authorList>
            <person name="Lu H."/>
        </authorList>
    </citation>
    <scope>NUCLEOTIDE SEQUENCE [LARGE SCALE GENOMIC DNA]</scope>
    <source>
        <strain evidence="2 3">FT80W</strain>
    </source>
</reference>
<dbReference type="Proteomes" id="UP000433309">
    <property type="component" value="Unassembled WGS sequence"/>
</dbReference>
<feature type="transmembrane region" description="Helical" evidence="1">
    <location>
        <begin position="23"/>
        <end position="44"/>
    </location>
</feature>
<keyword evidence="3" id="KW-1185">Reference proteome</keyword>
<dbReference type="RefSeq" id="WP_154381031.1">
    <property type="nucleotide sequence ID" value="NZ_WKJK01000014.1"/>
</dbReference>
<keyword evidence="1" id="KW-1133">Transmembrane helix</keyword>
<feature type="transmembrane region" description="Helical" evidence="1">
    <location>
        <begin position="411"/>
        <end position="434"/>
    </location>
</feature>
<feature type="transmembrane region" description="Helical" evidence="1">
    <location>
        <begin position="128"/>
        <end position="145"/>
    </location>
</feature>
<feature type="transmembrane region" description="Helical" evidence="1">
    <location>
        <begin position="95"/>
        <end position="116"/>
    </location>
</feature>
<evidence type="ECO:0000256" key="1">
    <source>
        <dbReference type="SAM" id="Phobius"/>
    </source>
</evidence>